<accession>A0A915Q2W5</accession>
<name>A0A915Q2W5_9BILA</name>
<protein>
    <submittedName>
        <fullName evidence="3">Uncharacterized protein</fullName>
    </submittedName>
</protein>
<dbReference type="Proteomes" id="UP000887581">
    <property type="component" value="Unplaced"/>
</dbReference>
<proteinExistence type="predicted"/>
<feature type="region of interest" description="Disordered" evidence="1">
    <location>
        <begin position="1"/>
        <end position="20"/>
    </location>
</feature>
<organism evidence="2 3">
    <name type="scientific">Setaria digitata</name>
    <dbReference type="NCBI Taxonomy" id="48799"/>
    <lineage>
        <taxon>Eukaryota</taxon>
        <taxon>Metazoa</taxon>
        <taxon>Ecdysozoa</taxon>
        <taxon>Nematoda</taxon>
        <taxon>Chromadorea</taxon>
        <taxon>Rhabditida</taxon>
        <taxon>Spirurina</taxon>
        <taxon>Spiruromorpha</taxon>
        <taxon>Filarioidea</taxon>
        <taxon>Setariidae</taxon>
        <taxon>Setaria</taxon>
    </lineage>
</organism>
<evidence type="ECO:0000313" key="3">
    <source>
        <dbReference type="WBParaSite" id="sdigi.contig81.g3857.t1"/>
    </source>
</evidence>
<evidence type="ECO:0000256" key="1">
    <source>
        <dbReference type="SAM" id="MobiDB-lite"/>
    </source>
</evidence>
<evidence type="ECO:0000313" key="2">
    <source>
        <dbReference type="Proteomes" id="UP000887581"/>
    </source>
</evidence>
<dbReference type="WBParaSite" id="sdigi.contig81.g3857.t1">
    <property type="protein sequence ID" value="sdigi.contig81.g3857.t1"/>
    <property type="gene ID" value="sdigi.contig81.g3857"/>
</dbReference>
<reference evidence="3" key="1">
    <citation type="submission" date="2022-11" db="UniProtKB">
        <authorList>
            <consortium name="WormBaseParasite"/>
        </authorList>
    </citation>
    <scope>IDENTIFICATION</scope>
</reference>
<dbReference type="AlphaFoldDB" id="A0A915Q2W5"/>
<sequence>MEQMENSNSKITENNDGSYTTGWYSTRRQYRSVAFGTWKVGDARDRSIRHCGASESERELHQLV</sequence>
<keyword evidence="2" id="KW-1185">Reference proteome</keyword>